<dbReference type="FunFam" id="3.50.50.60:FF:000235">
    <property type="entry name" value="Glutathione reductase"/>
    <property type="match status" value="1"/>
</dbReference>
<dbReference type="InterPro" id="IPR004099">
    <property type="entry name" value="Pyr_nucl-diS_OxRdtase_dimer"/>
</dbReference>
<dbReference type="InterPro" id="IPR012999">
    <property type="entry name" value="Pyr_OxRdtase_I_AS"/>
</dbReference>
<evidence type="ECO:0000313" key="14">
    <source>
        <dbReference type="EMBL" id="CAD9247597.1"/>
    </source>
</evidence>
<evidence type="ECO:0000256" key="2">
    <source>
        <dbReference type="ARBA" id="ARBA00022630"/>
    </source>
</evidence>
<evidence type="ECO:0000259" key="12">
    <source>
        <dbReference type="Pfam" id="PF02852"/>
    </source>
</evidence>
<evidence type="ECO:0008006" key="15">
    <source>
        <dbReference type="Google" id="ProtNLM"/>
    </source>
</evidence>
<evidence type="ECO:0000256" key="8">
    <source>
        <dbReference type="PIRSR" id="PIRSR000350-3"/>
    </source>
</evidence>
<feature type="binding site" evidence="8">
    <location>
        <position position="61"/>
    </location>
    <ligand>
        <name>FAD</name>
        <dbReference type="ChEBI" id="CHEBI:57692"/>
    </ligand>
</feature>
<keyword evidence="11" id="KW-1133">Transmembrane helix</keyword>
<dbReference type="GO" id="GO:0050660">
    <property type="term" value="F:flavin adenine dinucleotide binding"/>
    <property type="evidence" value="ECO:0007669"/>
    <property type="project" value="InterPro"/>
</dbReference>
<evidence type="ECO:0000256" key="9">
    <source>
        <dbReference type="PIRSR" id="PIRSR000350-4"/>
    </source>
</evidence>
<feature type="binding site" evidence="8">
    <location>
        <position position="324"/>
    </location>
    <ligand>
        <name>FAD</name>
        <dbReference type="ChEBI" id="CHEBI:57692"/>
    </ligand>
</feature>
<comment type="similarity">
    <text evidence="1 10">Belongs to the class-I pyridine nucleotide-disulfide oxidoreductase family.</text>
</comment>
<keyword evidence="11" id="KW-0472">Membrane</keyword>
<evidence type="ECO:0000256" key="10">
    <source>
        <dbReference type="RuleBase" id="RU003691"/>
    </source>
</evidence>
<feature type="active site" description="Proton acceptor" evidence="7">
    <location>
        <position position="463"/>
    </location>
</feature>
<dbReference type="PIRSF" id="PIRSF000350">
    <property type="entry name" value="Mercury_reductase_MerA"/>
    <property type="match status" value="1"/>
</dbReference>
<feature type="domain" description="FAD/NAD(P)-binding" evidence="13">
    <location>
        <begin position="4"/>
        <end position="340"/>
    </location>
</feature>
<dbReference type="GO" id="GO:0034599">
    <property type="term" value="P:cellular response to oxidative stress"/>
    <property type="evidence" value="ECO:0007669"/>
    <property type="project" value="TreeGrafter"/>
</dbReference>
<sequence>MESFDFIVIGGGSGGSACARRAAGYGAKVALIERGVTYVNGVRQGSGVGGTCVNVGCVPKKIMFNASQMRETMLGSVEIAGGLGYDVPEAAGAFDWAAVKARRDAYVKRLNGNYLRNWEKAGIQVIHGLASFEDSKTVTVSLNEGGTVQLTAPHILIATGGRPKMPDIPGAELAISSDGFFDVAEQPAKAAVVGSGYIGVELAGIFNGLGTETHLYIRGKTVLRRGFDAFIQETLMEALEEHGPVMHTETAPTRIEKTPDGKLTLHTSDGVVEAGFDVVLMAIGREPATDMLNLGSAGVDTERGFIKVDEYENTTAPGVYAIGDATTTGYELTPVAIAAGRRLGDRLFGGEPRARILYSDIATVVFSHPPIGTIGYPEDKAREVYGDANITVKKARFPSMLYAFNGDGHKVKTGLKLVLKGPEEKVVGLHCIGPFSDEMLQGFAVAVRMGATRRDFEAAVAIHPTIAEELVTFGGWGQKKDAAGTARPQLAPYLEQPAPLPFRYDFLVGAAVGAVVGAVAGLFA</sequence>
<feature type="transmembrane region" description="Helical" evidence="11">
    <location>
        <begin position="506"/>
        <end position="523"/>
    </location>
</feature>
<keyword evidence="5" id="KW-1015">Disulfide bond</keyword>
<dbReference type="Pfam" id="PF07992">
    <property type="entry name" value="Pyr_redox_2"/>
    <property type="match status" value="1"/>
</dbReference>
<dbReference type="GO" id="GO:0045454">
    <property type="term" value="P:cell redox homeostasis"/>
    <property type="evidence" value="ECO:0007669"/>
    <property type="project" value="InterPro"/>
</dbReference>
<name>A0A7S1TWV1_9STRA</name>
<feature type="binding site" evidence="8">
    <location>
        <position position="284"/>
    </location>
    <ligand>
        <name>NAD(+)</name>
        <dbReference type="ChEBI" id="CHEBI:57540"/>
    </ligand>
</feature>
<reference evidence="14" key="1">
    <citation type="submission" date="2021-01" db="EMBL/GenBank/DDBJ databases">
        <authorList>
            <person name="Corre E."/>
            <person name="Pelletier E."/>
            <person name="Niang G."/>
            <person name="Scheremetjew M."/>
            <person name="Finn R."/>
            <person name="Kale V."/>
            <person name="Holt S."/>
            <person name="Cochrane G."/>
            <person name="Meng A."/>
            <person name="Brown T."/>
            <person name="Cohen L."/>
        </authorList>
    </citation>
    <scope>NUCLEOTIDE SEQUENCE</scope>
    <source>
        <strain evidence="14">CCMP2877</strain>
    </source>
</reference>
<evidence type="ECO:0000259" key="13">
    <source>
        <dbReference type="Pfam" id="PF07992"/>
    </source>
</evidence>
<accession>A0A7S1TWV1</accession>
<dbReference type="Pfam" id="PF02852">
    <property type="entry name" value="Pyr_redox_dim"/>
    <property type="match status" value="1"/>
</dbReference>
<dbReference type="SUPFAM" id="SSF51905">
    <property type="entry name" value="FAD/NAD(P)-binding domain"/>
    <property type="match status" value="1"/>
</dbReference>
<organism evidence="14">
    <name type="scientific">Phaeomonas parva</name>
    <dbReference type="NCBI Taxonomy" id="124430"/>
    <lineage>
        <taxon>Eukaryota</taxon>
        <taxon>Sar</taxon>
        <taxon>Stramenopiles</taxon>
        <taxon>Ochrophyta</taxon>
        <taxon>Pinguiophyceae</taxon>
        <taxon>Pinguiochrysidales</taxon>
        <taxon>Pinguiochrysidaceae</taxon>
        <taxon>Phaeomonas</taxon>
    </lineage>
</organism>
<dbReference type="GO" id="GO:0005829">
    <property type="term" value="C:cytosol"/>
    <property type="evidence" value="ECO:0007669"/>
    <property type="project" value="TreeGrafter"/>
</dbReference>
<keyword evidence="11" id="KW-0812">Transmembrane</keyword>
<evidence type="ECO:0000256" key="1">
    <source>
        <dbReference type="ARBA" id="ARBA00007532"/>
    </source>
</evidence>
<protein>
    <recommendedName>
        <fullName evidence="15">Glutathione-disulfide reductase</fullName>
    </recommendedName>
</protein>
<evidence type="ECO:0000256" key="3">
    <source>
        <dbReference type="ARBA" id="ARBA00022827"/>
    </source>
</evidence>
<dbReference type="SUPFAM" id="SSF55424">
    <property type="entry name" value="FAD/NAD-linked reductases, dimerisation (C-terminal) domain"/>
    <property type="match status" value="1"/>
</dbReference>
<dbReference type="InterPro" id="IPR023753">
    <property type="entry name" value="FAD/NAD-binding_dom"/>
</dbReference>
<dbReference type="Gene3D" id="3.30.390.30">
    <property type="match status" value="1"/>
</dbReference>
<dbReference type="PRINTS" id="PR00411">
    <property type="entry name" value="PNDRDTASEI"/>
</dbReference>
<feature type="binding site" evidence="8">
    <location>
        <begin position="194"/>
        <end position="201"/>
    </location>
    <ligand>
        <name>NAD(+)</name>
        <dbReference type="ChEBI" id="CHEBI:57540"/>
    </ligand>
</feature>
<dbReference type="Gene3D" id="3.50.50.60">
    <property type="entry name" value="FAD/NAD(P)-binding domain"/>
    <property type="match status" value="2"/>
</dbReference>
<dbReference type="InterPro" id="IPR046952">
    <property type="entry name" value="GSHR/TRXR-like"/>
</dbReference>
<keyword evidence="2 10" id="KW-0285">Flavoprotein</keyword>
<evidence type="ECO:0000256" key="7">
    <source>
        <dbReference type="PIRSR" id="PIRSR000350-2"/>
    </source>
</evidence>
<dbReference type="NCBIfam" id="NF004776">
    <property type="entry name" value="PRK06116.1"/>
    <property type="match status" value="1"/>
</dbReference>
<gene>
    <name evidence="14" type="ORF">PPAR1163_LOCUS5955</name>
</gene>
<dbReference type="GO" id="GO:0004362">
    <property type="term" value="F:glutathione-disulfide reductase (NADPH) activity"/>
    <property type="evidence" value="ECO:0007669"/>
    <property type="project" value="TreeGrafter"/>
</dbReference>
<dbReference type="InterPro" id="IPR036188">
    <property type="entry name" value="FAD/NAD-bd_sf"/>
</dbReference>
<dbReference type="EMBL" id="HBGJ01009436">
    <property type="protein sequence ID" value="CAD9247597.1"/>
    <property type="molecule type" value="Transcribed_RNA"/>
</dbReference>
<dbReference type="GO" id="GO:0005739">
    <property type="term" value="C:mitochondrion"/>
    <property type="evidence" value="ECO:0007669"/>
    <property type="project" value="TreeGrafter"/>
</dbReference>
<dbReference type="GO" id="GO:0006749">
    <property type="term" value="P:glutathione metabolic process"/>
    <property type="evidence" value="ECO:0007669"/>
    <property type="project" value="TreeGrafter"/>
</dbReference>
<feature type="domain" description="Pyridine nucleotide-disulphide oxidoreductase dimerisation" evidence="12">
    <location>
        <begin position="361"/>
        <end position="472"/>
    </location>
</feature>
<evidence type="ECO:0000256" key="11">
    <source>
        <dbReference type="SAM" id="Phobius"/>
    </source>
</evidence>
<proteinExistence type="inferred from homology"/>
<keyword evidence="8" id="KW-0547">Nucleotide-binding</keyword>
<comment type="cofactor">
    <cofactor evidence="8">
        <name>FAD</name>
        <dbReference type="ChEBI" id="CHEBI:57692"/>
    </cofactor>
    <text evidence="8">Binds 1 FAD per subunit.</text>
</comment>
<dbReference type="PROSITE" id="PS00076">
    <property type="entry name" value="PYRIDINE_REDOX_1"/>
    <property type="match status" value="1"/>
</dbReference>
<evidence type="ECO:0000256" key="5">
    <source>
        <dbReference type="ARBA" id="ARBA00023157"/>
    </source>
</evidence>
<dbReference type="InterPro" id="IPR001100">
    <property type="entry name" value="Pyr_nuc-diS_OxRdtase"/>
</dbReference>
<dbReference type="InterPro" id="IPR016156">
    <property type="entry name" value="FAD/NAD-linked_Rdtase_dimer_sf"/>
</dbReference>
<keyword evidence="4 10" id="KW-0560">Oxidoreductase</keyword>
<dbReference type="PANTHER" id="PTHR42737:SF2">
    <property type="entry name" value="GLUTATHIONE REDUCTASE"/>
    <property type="match status" value="1"/>
</dbReference>
<evidence type="ECO:0000256" key="6">
    <source>
        <dbReference type="ARBA" id="ARBA00023284"/>
    </source>
</evidence>
<keyword evidence="8" id="KW-0520">NAD</keyword>
<keyword evidence="3 8" id="KW-0274">FAD</keyword>
<dbReference type="AlphaFoldDB" id="A0A7S1TWV1"/>
<evidence type="ECO:0000256" key="4">
    <source>
        <dbReference type="ARBA" id="ARBA00023002"/>
    </source>
</evidence>
<dbReference type="PANTHER" id="PTHR42737">
    <property type="entry name" value="GLUTATHIONE REDUCTASE"/>
    <property type="match status" value="1"/>
</dbReference>
<dbReference type="PRINTS" id="PR00368">
    <property type="entry name" value="FADPNR"/>
</dbReference>
<keyword evidence="6 10" id="KW-0676">Redox-active center</keyword>
<feature type="disulfide bond" description="Redox-active" evidence="9">
    <location>
        <begin position="52"/>
        <end position="57"/>
    </location>
</feature>